<evidence type="ECO:0000313" key="3">
    <source>
        <dbReference type="Proteomes" id="UP001518925"/>
    </source>
</evidence>
<keyword evidence="3" id="KW-1185">Reference proteome</keyword>
<sequence length="72" mass="8367">MKRNIVRILMMASISGFLLLIGYIFDIRILMFSYYVETTESIEAGGSLIPFVIGFLCTYLIDKMYDRKQQTN</sequence>
<dbReference type="Proteomes" id="UP001518925">
    <property type="component" value="Unassembled WGS sequence"/>
</dbReference>
<proteinExistence type="predicted"/>
<organism evidence="2 3">
    <name type="scientific">Bacillus suaedaesalsae</name>
    <dbReference type="NCBI Taxonomy" id="2810349"/>
    <lineage>
        <taxon>Bacteria</taxon>
        <taxon>Bacillati</taxon>
        <taxon>Bacillota</taxon>
        <taxon>Bacilli</taxon>
        <taxon>Bacillales</taxon>
        <taxon>Bacillaceae</taxon>
        <taxon>Bacillus</taxon>
    </lineage>
</organism>
<dbReference type="RefSeq" id="WP_204204120.1">
    <property type="nucleotide sequence ID" value="NZ_JAFELM010000035.1"/>
</dbReference>
<reference evidence="2 3" key="1">
    <citation type="submission" date="2021-02" db="EMBL/GenBank/DDBJ databases">
        <title>Bacillus sp. RD4P76, an endophyte from a halophyte.</title>
        <authorList>
            <person name="Sun J.-Q."/>
        </authorList>
    </citation>
    <scope>NUCLEOTIDE SEQUENCE [LARGE SCALE GENOMIC DNA]</scope>
    <source>
        <strain evidence="2 3">RD4P76</strain>
    </source>
</reference>
<evidence type="ECO:0000313" key="2">
    <source>
        <dbReference type="EMBL" id="MBM6618771.1"/>
    </source>
</evidence>
<keyword evidence="1" id="KW-0812">Transmembrane</keyword>
<keyword evidence="1" id="KW-1133">Transmembrane helix</keyword>
<keyword evidence="1" id="KW-0472">Membrane</keyword>
<protein>
    <submittedName>
        <fullName evidence="2">Uncharacterized protein</fullName>
    </submittedName>
</protein>
<comment type="caution">
    <text evidence="2">The sequence shown here is derived from an EMBL/GenBank/DDBJ whole genome shotgun (WGS) entry which is preliminary data.</text>
</comment>
<evidence type="ECO:0000256" key="1">
    <source>
        <dbReference type="SAM" id="Phobius"/>
    </source>
</evidence>
<name>A0ABS2DJV1_9BACI</name>
<feature type="transmembrane region" description="Helical" evidence="1">
    <location>
        <begin position="42"/>
        <end position="61"/>
    </location>
</feature>
<accession>A0ABS2DJV1</accession>
<dbReference type="EMBL" id="JAFELM010000035">
    <property type="protein sequence ID" value="MBM6618771.1"/>
    <property type="molecule type" value="Genomic_DNA"/>
</dbReference>
<gene>
    <name evidence="2" type="ORF">JR050_13965</name>
</gene>
<feature type="transmembrane region" description="Helical" evidence="1">
    <location>
        <begin position="12"/>
        <end position="36"/>
    </location>
</feature>